<keyword evidence="9" id="KW-0732">Signal</keyword>
<dbReference type="GO" id="GO:0030246">
    <property type="term" value="F:carbohydrate binding"/>
    <property type="evidence" value="ECO:0007669"/>
    <property type="project" value="InterPro"/>
</dbReference>
<comment type="caution">
    <text evidence="12">The sequence shown here is derived from an EMBL/GenBank/DDBJ whole genome shotgun (WGS) entry which is preliminary data.</text>
</comment>
<evidence type="ECO:0000256" key="6">
    <source>
        <dbReference type="ARBA" id="ARBA00023136"/>
    </source>
</evidence>
<evidence type="ECO:0000256" key="9">
    <source>
        <dbReference type="SAM" id="SignalP"/>
    </source>
</evidence>
<keyword evidence="3" id="KW-0813">Transport</keyword>
<dbReference type="SUPFAM" id="SSF56935">
    <property type="entry name" value="Porins"/>
    <property type="match status" value="1"/>
</dbReference>
<keyword evidence="7 12" id="KW-0675">Receptor</keyword>
<keyword evidence="8" id="KW-0998">Cell outer membrane</keyword>
<feature type="signal peptide" evidence="9">
    <location>
        <begin position="1"/>
        <end position="30"/>
    </location>
</feature>
<reference evidence="12" key="1">
    <citation type="submission" date="2020-08" db="EMBL/GenBank/DDBJ databases">
        <title>Novel species isolated from subtropical streams in China.</title>
        <authorList>
            <person name="Lu H."/>
        </authorList>
    </citation>
    <scope>NUCLEOTIDE SEQUENCE</scope>
    <source>
        <strain evidence="12">CY7W</strain>
    </source>
</reference>
<dbReference type="Proteomes" id="UP000612361">
    <property type="component" value="Unassembled WGS sequence"/>
</dbReference>
<evidence type="ECO:0000256" key="2">
    <source>
        <dbReference type="ARBA" id="ARBA00009810"/>
    </source>
</evidence>
<feature type="domain" description="TonB-dependent receptor plug" evidence="10">
    <location>
        <begin position="138"/>
        <end position="230"/>
    </location>
</feature>
<keyword evidence="5" id="KW-0812">Transmembrane</keyword>
<dbReference type="Gene3D" id="2.40.170.20">
    <property type="entry name" value="TonB-dependent receptor, beta-barrel domain"/>
    <property type="match status" value="1"/>
</dbReference>
<dbReference type="InterPro" id="IPR036942">
    <property type="entry name" value="Beta-barrel_TonB_sf"/>
</dbReference>
<dbReference type="EMBL" id="JACOGG010000001">
    <property type="protein sequence ID" value="MBC3933911.1"/>
    <property type="molecule type" value="Genomic_DNA"/>
</dbReference>
<comment type="similarity">
    <text evidence="2">Belongs to the TonB-dependent receptor family.</text>
</comment>
<name>A0A923I1Y2_9BURK</name>
<keyword evidence="6" id="KW-0472">Membrane</keyword>
<dbReference type="GO" id="GO:0044718">
    <property type="term" value="P:siderophore transmembrane transport"/>
    <property type="evidence" value="ECO:0007669"/>
    <property type="project" value="TreeGrafter"/>
</dbReference>
<dbReference type="PANTHER" id="PTHR30069:SF46">
    <property type="entry name" value="OAR PROTEIN"/>
    <property type="match status" value="1"/>
</dbReference>
<evidence type="ECO:0000256" key="8">
    <source>
        <dbReference type="ARBA" id="ARBA00023237"/>
    </source>
</evidence>
<evidence type="ECO:0000259" key="11">
    <source>
        <dbReference type="Pfam" id="PF25183"/>
    </source>
</evidence>
<evidence type="ECO:0000256" key="7">
    <source>
        <dbReference type="ARBA" id="ARBA00023170"/>
    </source>
</evidence>
<protein>
    <submittedName>
        <fullName evidence="12">TonB-dependent receptor</fullName>
    </submittedName>
</protein>
<gene>
    <name evidence="12" type="ORF">H8K47_00930</name>
</gene>
<dbReference type="InterPro" id="IPR039426">
    <property type="entry name" value="TonB-dep_rcpt-like"/>
</dbReference>
<evidence type="ECO:0000313" key="12">
    <source>
        <dbReference type="EMBL" id="MBC3933911.1"/>
    </source>
</evidence>
<dbReference type="Gene3D" id="2.60.40.1120">
    <property type="entry name" value="Carboxypeptidase-like, regulatory domain"/>
    <property type="match status" value="1"/>
</dbReference>
<keyword evidence="4" id="KW-1134">Transmembrane beta strand</keyword>
<organism evidence="12 13">
    <name type="scientific">Undibacterium rugosum</name>
    <dbReference type="NCBI Taxonomy" id="2762291"/>
    <lineage>
        <taxon>Bacteria</taxon>
        <taxon>Pseudomonadati</taxon>
        <taxon>Pseudomonadota</taxon>
        <taxon>Betaproteobacteria</taxon>
        <taxon>Burkholderiales</taxon>
        <taxon>Oxalobacteraceae</taxon>
        <taxon>Undibacterium</taxon>
    </lineage>
</organism>
<keyword evidence="13" id="KW-1185">Reference proteome</keyword>
<proteinExistence type="inferred from homology"/>
<evidence type="ECO:0000256" key="1">
    <source>
        <dbReference type="ARBA" id="ARBA00004571"/>
    </source>
</evidence>
<dbReference type="GO" id="GO:0009279">
    <property type="term" value="C:cell outer membrane"/>
    <property type="evidence" value="ECO:0007669"/>
    <property type="project" value="UniProtKB-SubCell"/>
</dbReference>
<feature type="domain" description="TonB-dependent transporter Oar-like beta-barrel" evidence="11">
    <location>
        <begin position="328"/>
        <end position="613"/>
    </location>
</feature>
<evidence type="ECO:0000313" key="13">
    <source>
        <dbReference type="Proteomes" id="UP000612361"/>
    </source>
</evidence>
<dbReference type="InterPro" id="IPR037066">
    <property type="entry name" value="Plug_dom_sf"/>
</dbReference>
<dbReference type="PANTHER" id="PTHR30069">
    <property type="entry name" value="TONB-DEPENDENT OUTER MEMBRANE RECEPTOR"/>
    <property type="match status" value="1"/>
</dbReference>
<dbReference type="AlphaFoldDB" id="A0A923I1Y2"/>
<dbReference type="InterPro" id="IPR013784">
    <property type="entry name" value="Carb-bd-like_fold"/>
</dbReference>
<evidence type="ECO:0000256" key="3">
    <source>
        <dbReference type="ARBA" id="ARBA00022448"/>
    </source>
</evidence>
<dbReference type="Pfam" id="PF25183">
    <property type="entry name" value="OMP_b-brl_4"/>
    <property type="match status" value="1"/>
</dbReference>
<evidence type="ECO:0000259" key="10">
    <source>
        <dbReference type="Pfam" id="PF07715"/>
    </source>
</evidence>
<dbReference type="GO" id="GO:0015344">
    <property type="term" value="F:siderophore uptake transmembrane transporter activity"/>
    <property type="evidence" value="ECO:0007669"/>
    <property type="project" value="TreeGrafter"/>
</dbReference>
<evidence type="ECO:0000256" key="4">
    <source>
        <dbReference type="ARBA" id="ARBA00022452"/>
    </source>
</evidence>
<dbReference type="Gene3D" id="2.170.130.10">
    <property type="entry name" value="TonB-dependent receptor, plug domain"/>
    <property type="match status" value="1"/>
</dbReference>
<dbReference type="InterPro" id="IPR057601">
    <property type="entry name" value="Oar-like_b-barrel"/>
</dbReference>
<evidence type="ECO:0000256" key="5">
    <source>
        <dbReference type="ARBA" id="ARBA00022692"/>
    </source>
</evidence>
<dbReference type="Pfam" id="PF07715">
    <property type="entry name" value="Plug"/>
    <property type="match status" value="1"/>
</dbReference>
<feature type="chain" id="PRO_5037634674" evidence="9">
    <location>
        <begin position="31"/>
        <end position="1026"/>
    </location>
</feature>
<sequence>MFKKTLVARALMLAFGAGVASFGYTPEVMAQSNTAGTVYGKVAPGTATTVVLKNTETNLTRTVNVDASGVFQATALPSGPYQVSLLKDGSVVKTTTVSVLSGQGVEAEFTVASTGVQSVEVSARRTKIDVSNATNGVTFTAKELDKLPMGRNVDAIIQLAPNTTRADPRYAGGASIGGGGASENAYYINGFPVTNPLTQLGAAELPFGAISQAQVLTGGFGAEFGRSVGGIVNITTKSGTNNWEAGGLVTYSPKALRADQIDIYFPRTGAFASTDGTLRRYRQANTLENTTYSAYVGGPIIQDKLFMFAAFEGQKTNSEGTNASNIRTSSNNNTTGWLSQEAKLTRYLGKLDWNITDDHRLELTLMGDLPKRDNSYSGFDYNTKSRLPTGVTSTEHYENVGENGGETQILKYTGNITNDLVVSTLYGQSKSKHINSFGGSNQSQYLIVADTVNQAPGFVYNNPQPVSGNVLDNGSEDQIKSFRLDIEYKLGAHKIRAGLDNNKLSSINAGERSSGGGTWTYLKNPTPGKPITPGGADAAGNTVVLPAFTDPKYGPLAAQGYYVDKTLFTTVTNAYSDTDAQYIEDQYQATKNLLITAGLRRESFSNANGDKNKYIEQKNQIAPRLAAVWDVNGDSSTKVFGSLGRYHLQIPTHLAVRGASRSTYTDTFYSYTGVNPDGTPSGLVQLGGPASGNNEFGQEKDYKSVSATNLKPTYQDELTLGFEQAFSPNLNYGAKVTFRTLKSTIDDWCDDRPIRAWADRNKVDLSNWGGFNCSNINPGEDVDLLLDFTGNGKKQYTAVHLTAAETGLPKVERKYTALDLFVEHPYRNGWYGKIAYTWSRSTGNTEGQTLSDVAQTDVAATQTWDYKELMVGANGLLPNNRTHQIKAYGFFDLTKEITVGGNLLLASGRPRSCLGTDPNPGDSPNYNSASHNCFGTTSAQNVPSPRGTAGNLEWDRRLDLNVVYKPQAFKGLSLKLDVFNVFNAQTIQAVEERYNNRNALRNTYAVWLSTTAPRSAKLSAEYNYKF</sequence>
<comment type="subcellular location">
    <subcellularLocation>
        <location evidence="1">Cell outer membrane</location>
        <topology evidence="1">Multi-pass membrane protein</topology>
    </subcellularLocation>
</comment>
<accession>A0A923I1Y2</accession>
<dbReference type="SUPFAM" id="SSF49452">
    <property type="entry name" value="Starch-binding domain-like"/>
    <property type="match status" value="1"/>
</dbReference>
<dbReference type="InterPro" id="IPR012910">
    <property type="entry name" value="Plug_dom"/>
</dbReference>